<keyword evidence="3" id="KW-1185">Reference proteome</keyword>
<reference evidence="2 3" key="1">
    <citation type="submission" date="2023-07" db="EMBL/GenBank/DDBJ databases">
        <title>Comparative genomics of wheat-associated soil bacteria to identify genetic determinants of phenazine resistance.</title>
        <authorList>
            <person name="Mouncey N."/>
        </authorList>
    </citation>
    <scope>NUCLEOTIDE SEQUENCE [LARGE SCALE GENOMIC DNA]</scope>
    <source>
        <strain evidence="2 3">V3I3</strain>
    </source>
</reference>
<dbReference type="EMBL" id="JAUSYY010000001">
    <property type="protein sequence ID" value="MDQ0894437.1"/>
    <property type="molecule type" value="Genomic_DNA"/>
</dbReference>
<feature type="compositionally biased region" description="Basic and acidic residues" evidence="1">
    <location>
        <begin position="394"/>
        <end position="406"/>
    </location>
</feature>
<gene>
    <name evidence="2" type="ORF">QFZ26_001992</name>
</gene>
<dbReference type="Pfam" id="PF05133">
    <property type="entry name" value="SPP1_portal"/>
    <property type="match status" value="1"/>
</dbReference>
<accession>A0ABU0R8N5</accession>
<proteinExistence type="predicted"/>
<feature type="region of interest" description="Disordered" evidence="1">
    <location>
        <begin position="386"/>
        <end position="406"/>
    </location>
</feature>
<organism evidence="2 3">
    <name type="scientific">Agromyces ramosus</name>
    <dbReference type="NCBI Taxonomy" id="33879"/>
    <lineage>
        <taxon>Bacteria</taxon>
        <taxon>Bacillati</taxon>
        <taxon>Actinomycetota</taxon>
        <taxon>Actinomycetes</taxon>
        <taxon>Micrococcales</taxon>
        <taxon>Microbacteriaceae</taxon>
        <taxon>Agromyces</taxon>
    </lineage>
</organism>
<dbReference type="InterPro" id="IPR021145">
    <property type="entry name" value="Portal_protein_SPP1_Gp6-like"/>
</dbReference>
<evidence type="ECO:0000313" key="3">
    <source>
        <dbReference type="Proteomes" id="UP001239083"/>
    </source>
</evidence>
<name>A0ABU0R8N5_9MICO</name>
<feature type="region of interest" description="Disordered" evidence="1">
    <location>
        <begin position="494"/>
        <end position="527"/>
    </location>
</feature>
<sequence>MPLPLPNTAWPPAPWDYAYRVYAENEAWYLGDTDALERIYRREEQRTRPDYVRNGQPMRGGIVGAATRMFWGRPVPAGQSRTRIHIPAPADLATLSSDLLFSEPPEVKLTEENVAEKTKSRLDLIANSDDVHAMFNQMGELKAALGAAVLTTVWDTDVADHVWLEASAADVIIPEFRKGKLIACTMWTEYRQDNVFWRHLERHEIGSIEHALYEGTETNIGRRVPLTERTETEYLAKVINADSVIETGIDRLTVSYNPNMPTRAWRKKGELAYTGRSDFAELHPLFDALDETWSSWMRDLKLGAGKILVPESVLQSLGPGAGSYFDAGQEAFVGLNAPGDPDKMKLDQVQFAIRVDDHEKTAHAIYREILRAAGYSQSAWGDYGSEKQQTATEVEDRDKASERTRDKKALYDKQAISRQVSVALELDGKLFPGKGGGRFELPIVEFPDVSQEDPEKLARTLSLLDAAGAISTEQKVRRANPDWDDEQVDVEVAKIRSEEQDDSLADPRMPPFDENPGDDEDGDNPEA</sequence>
<dbReference type="RefSeq" id="WP_307041686.1">
    <property type="nucleotide sequence ID" value="NZ_JAUSYY010000001.1"/>
</dbReference>
<protein>
    <submittedName>
        <fullName evidence="2">A118 family predicted phage portal protein</fullName>
    </submittedName>
</protein>
<evidence type="ECO:0000313" key="2">
    <source>
        <dbReference type="EMBL" id="MDQ0894437.1"/>
    </source>
</evidence>
<dbReference type="Proteomes" id="UP001239083">
    <property type="component" value="Unassembled WGS sequence"/>
</dbReference>
<feature type="compositionally biased region" description="Acidic residues" evidence="1">
    <location>
        <begin position="515"/>
        <end position="527"/>
    </location>
</feature>
<comment type="caution">
    <text evidence="2">The sequence shown here is derived from an EMBL/GenBank/DDBJ whole genome shotgun (WGS) entry which is preliminary data.</text>
</comment>
<evidence type="ECO:0000256" key="1">
    <source>
        <dbReference type="SAM" id="MobiDB-lite"/>
    </source>
</evidence>